<comment type="caution">
    <text evidence="28">The sequence shown here is derived from an EMBL/GenBank/DDBJ whole genome shotgun (WGS) entry which is preliminary data.</text>
</comment>
<proteinExistence type="inferred from homology"/>
<dbReference type="Proteomes" id="UP000077857">
    <property type="component" value="Unassembled WGS sequence"/>
</dbReference>
<dbReference type="InterPro" id="IPR017938">
    <property type="entry name" value="Riboflavin_synthase-like_b-brl"/>
</dbReference>
<dbReference type="EMBL" id="LUUJ01000082">
    <property type="protein sequence ID" value="OAI15373.1"/>
    <property type="molecule type" value="Genomic_DNA"/>
</dbReference>
<keyword evidence="13 27" id="KW-0479">Metal-binding</keyword>
<dbReference type="GO" id="GO:0009055">
    <property type="term" value="F:electron transfer activity"/>
    <property type="evidence" value="ECO:0007669"/>
    <property type="project" value="UniProtKB-UniRule"/>
</dbReference>
<dbReference type="InterPro" id="IPR001041">
    <property type="entry name" value="2Fe-2S_ferredoxin-type"/>
</dbReference>
<dbReference type="RefSeq" id="WP_064021958.1">
    <property type="nucleotide sequence ID" value="NZ_AP019777.1"/>
</dbReference>
<organism evidence="28 29">
    <name type="scientific">Methylomonas koyamae</name>
    <dbReference type="NCBI Taxonomy" id="702114"/>
    <lineage>
        <taxon>Bacteria</taxon>
        <taxon>Pseudomonadati</taxon>
        <taxon>Pseudomonadota</taxon>
        <taxon>Gammaproteobacteria</taxon>
        <taxon>Methylococcales</taxon>
        <taxon>Methylococcaceae</taxon>
        <taxon>Methylomonas</taxon>
    </lineage>
</organism>
<dbReference type="GO" id="GO:0005886">
    <property type="term" value="C:plasma membrane"/>
    <property type="evidence" value="ECO:0007669"/>
    <property type="project" value="UniProtKB-SubCell"/>
</dbReference>
<dbReference type="OrthoDB" id="9806195at2"/>
<evidence type="ECO:0000256" key="17">
    <source>
        <dbReference type="ARBA" id="ARBA00023014"/>
    </source>
</evidence>
<keyword evidence="14 27" id="KW-0274">FAD</keyword>
<dbReference type="GO" id="GO:0046872">
    <property type="term" value="F:metal ion binding"/>
    <property type="evidence" value="ECO:0007669"/>
    <property type="project" value="UniProtKB-KW"/>
</dbReference>
<dbReference type="PROSITE" id="PS51384">
    <property type="entry name" value="FAD_FR"/>
    <property type="match status" value="1"/>
</dbReference>
<feature type="transmembrane region" description="Helical" evidence="27">
    <location>
        <begin position="6"/>
        <end position="25"/>
    </location>
</feature>
<dbReference type="HAMAP" id="MF_00430">
    <property type="entry name" value="NqrF"/>
    <property type="match status" value="1"/>
</dbReference>
<keyword evidence="16 27" id="KW-0408">Iron</keyword>
<dbReference type="AlphaFoldDB" id="A0A177ND59"/>
<dbReference type="CDD" id="cd06188">
    <property type="entry name" value="NADH_quinone_reductase"/>
    <property type="match status" value="1"/>
</dbReference>
<keyword evidence="27" id="KW-1133">Transmembrane helix</keyword>
<evidence type="ECO:0000256" key="19">
    <source>
        <dbReference type="ARBA" id="ARBA00023053"/>
    </source>
</evidence>
<evidence type="ECO:0000256" key="5">
    <source>
        <dbReference type="ARBA" id="ARBA00011309"/>
    </source>
</evidence>
<feature type="binding site" evidence="27">
    <location>
        <position position="109"/>
    </location>
    <ligand>
        <name>[2Fe-2S] cluster</name>
        <dbReference type="ChEBI" id="CHEBI:190135"/>
    </ligand>
</feature>
<evidence type="ECO:0000313" key="28">
    <source>
        <dbReference type="EMBL" id="OAI15373.1"/>
    </source>
</evidence>
<keyword evidence="17 27" id="KW-0411">Iron-sulfur</keyword>
<evidence type="ECO:0000256" key="7">
    <source>
        <dbReference type="ARBA" id="ARBA00019729"/>
    </source>
</evidence>
<feature type="binding site" evidence="27">
    <location>
        <position position="74"/>
    </location>
    <ligand>
        <name>[2Fe-2S] cluster</name>
        <dbReference type="ChEBI" id="CHEBI:190135"/>
    </ligand>
</feature>
<dbReference type="Gene3D" id="3.40.50.80">
    <property type="entry name" value="Nucleotide-binding domain of ferredoxin-NADP reductase (FNR) module"/>
    <property type="match status" value="1"/>
</dbReference>
<protein>
    <recommendedName>
        <fullName evidence="7 27">Na(+)-translocating NADH-quinone reductase subunit F</fullName>
        <shortName evidence="27">Na(+)-NQR subunit F</shortName>
        <shortName evidence="27">Na(+)-translocating NQR subunit F</shortName>
        <ecNumber evidence="6 27">7.2.1.1</ecNumber>
    </recommendedName>
    <alternativeName>
        <fullName evidence="25 27">NQR complex subunit F</fullName>
    </alternativeName>
    <alternativeName>
        <fullName evidence="24 27">NQR-1 subunit F</fullName>
    </alternativeName>
</protein>
<dbReference type="SUPFAM" id="SSF54292">
    <property type="entry name" value="2Fe-2S ferredoxin-like"/>
    <property type="match status" value="1"/>
</dbReference>
<dbReference type="PRINTS" id="PR00371">
    <property type="entry name" value="FPNCR"/>
</dbReference>
<dbReference type="FunFam" id="3.40.50.80:FF:000014">
    <property type="entry name" value="Na(+)-translocating NADH-quinone reductase subunit F"/>
    <property type="match status" value="1"/>
</dbReference>
<name>A0A177ND59_9GAMM</name>
<evidence type="ECO:0000256" key="15">
    <source>
        <dbReference type="ARBA" id="ARBA00022967"/>
    </source>
</evidence>
<sequence length="406" mass="45365">MLEIALGVIFFTAIVIALVFLIIGAKNKLVAAGDVEILINNEKKIHVPAGSKLLNALSDNQLFVSSACGGGGSCGQCKVKVHKGGGDILPTELSHITKREAAHGERLACQVAVKTDMEVEVEDSVFGVKKWLCTVKSNDNVATFIKELVLQLPEGEAINYRAGGYIQIECPPHVSKYADMDVAEEYRPDWDKFNLWRYVSEVKEPTLRAYSMASYPEEKEIMLNVRIATPPPGAPEGVPPGIMSSFIFNLKPGDQVWVSGPYGEFFAKDTDAEMVFIGGGAGMAPMRSHIFDQLRRLKSKRKITFWYGARSKREMFYVEDFDMLQRENENFKWHVALSDPLPEDNWKGYTGFIHNVLYEEFLKNHPAPEDCEYYMCGPPIMNSSVINMLLANGVDRENIFLDDFGG</sequence>
<evidence type="ECO:0000256" key="2">
    <source>
        <dbReference type="ARBA" id="ARBA00002972"/>
    </source>
</evidence>
<dbReference type="Gene3D" id="2.40.30.10">
    <property type="entry name" value="Translation factors"/>
    <property type="match status" value="1"/>
</dbReference>
<gene>
    <name evidence="27" type="primary">nqrF</name>
    <name evidence="28" type="ORF">A1507_14315</name>
</gene>
<keyword evidence="19 27" id="KW-0915">Sodium</keyword>
<keyword evidence="10" id="KW-0997">Cell inner membrane</keyword>
<dbReference type="SUPFAM" id="SSF63380">
    <property type="entry name" value="Riboflavin synthase domain-like"/>
    <property type="match status" value="1"/>
</dbReference>
<evidence type="ECO:0000256" key="8">
    <source>
        <dbReference type="ARBA" id="ARBA00022448"/>
    </source>
</evidence>
<dbReference type="GO" id="GO:0051537">
    <property type="term" value="F:2 iron, 2 sulfur cluster binding"/>
    <property type="evidence" value="ECO:0007669"/>
    <property type="project" value="UniProtKB-KW"/>
</dbReference>
<keyword evidence="27" id="KW-0812">Transmembrane</keyword>
<accession>A0A177ND59</accession>
<dbReference type="PANTHER" id="PTHR43644:SF1">
    <property type="entry name" value="NAD(P)H-FLAVIN REDUCTASE"/>
    <property type="match status" value="1"/>
</dbReference>
<dbReference type="PANTHER" id="PTHR43644">
    <property type="entry name" value="NA(+)-TRANSLOCATING NADH-QUINONE REDUCTASE SUBUNIT"/>
    <property type="match status" value="1"/>
</dbReference>
<dbReference type="InterPro" id="IPR010205">
    <property type="entry name" value="NqrF"/>
</dbReference>
<comment type="cofactor">
    <cofactor evidence="27">
        <name>[2Fe-2S] cluster</name>
        <dbReference type="ChEBI" id="CHEBI:190135"/>
    </cofactor>
    <text evidence="27">Binds 1 [2Fe-2S] cluster.</text>
</comment>
<evidence type="ECO:0000256" key="16">
    <source>
        <dbReference type="ARBA" id="ARBA00023004"/>
    </source>
</evidence>
<dbReference type="NCBIfam" id="TIGR01941">
    <property type="entry name" value="nqrF"/>
    <property type="match status" value="1"/>
</dbReference>
<comment type="function">
    <text evidence="2 27">NQR complex catalyzes the reduction of ubiquinone-1 to ubiquinol by two successive reactions, coupled with the transport of Na(+) ions from the cytoplasm to the periplasm. The first step is catalyzed by NqrF, which accepts electrons from NADH and reduces ubiquinone-1 to ubisemiquinone by a one-electron transfer pathway.</text>
</comment>
<dbReference type="EC" id="7.2.1.1" evidence="6 27"/>
<feature type="binding site" evidence="27">
    <location>
        <position position="77"/>
    </location>
    <ligand>
        <name>[2Fe-2S] cluster</name>
        <dbReference type="ChEBI" id="CHEBI:190135"/>
    </ligand>
</feature>
<dbReference type="InterPro" id="IPR001433">
    <property type="entry name" value="OxRdtase_FAD/NAD-bd"/>
</dbReference>
<comment type="similarity">
    <text evidence="4 27">Belongs to the NqrF family.</text>
</comment>
<dbReference type="Pfam" id="PF00111">
    <property type="entry name" value="Fer2"/>
    <property type="match status" value="1"/>
</dbReference>
<evidence type="ECO:0000256" key="21">
    <source>
        <dbReference type="ARBA" id="ARBA00023075"/>
    </source>
</evidence>
<keyword evidence="18 27" id="KW-0520">NAD</keyword>
<evidence type="ECO:0000256" key="18">
    <source>
        <dbReference type="ARBA" id="ARBA00023027"/>
    </source>
</evidence>
<dbReference type="PROSITE" id="PS51085">
    <property type="entry name" value="2FE2S_FER_2"/>
    <property type="match status" value="1"/>
</dbReference>
<dbReference type="InterPro" id="IPR039261">
    <property type="entry name" value="FNR_nucleotide-bd"/>
</dbReference>
<evidence type="ECO:0000256" key="14">
    <source>
        <dbReference type="ARBA" id="ARBA00022827"/>
    </source>
</evidence>
<reference evidence="28 29" key="1">
    <citation type="submission" date="2016-03" db="EMBL/GenBank/DDBJ databases">
        <authorList>
            <person name="Ploux O."/>
        </authorList>
    </citation>
    <scope>NUCLEOTIDE SEQUENCE [LARGE SCALE GENOMIC DNA]</scope>
    <source>
        <strain evidence="28 29">R-45378</strain>
    </source>
</reference>
<keyword evidence="22 27" id="KW-0472">Membrane</keyword>
<keyword evidence="9 27" id="KW-1003">Cell membrane</keyword>
<dbReference type="CDD" id="cd00207">
    <property type="entry name" value="fer2"/>
    <property type="match status" value="1"/>
</dbReference>
<evidence type="ECO:0000256" key="22">
    <source>
        <dbReference type="ARBA" id="ARBA00023136"/>
    </source>
</evidence>
<comment type="cofactor">
    <cofactor evidence="1 27">
        <name>FAD</name>
        <dbReference type="ChEBI" id="CHEBI:57692"/>
    </cofactor>
</comment>
<evidence type="ECO:0000256" key="25">
    <source>
        <dbReference type="ARBA" id="ARBA00030787"/>
    </source>
</evidence>
<dbReference type="InterPro" id="IPR036010">
    <property type="entry name" value="2Fe-2S_ferredoxin-like_sf"/>
</dbReference>
<keyword evidence="23 27" id="KW-0739">Sodium transport</keyword>
<keyword evidence="8 27" id="KW-0813">Transport</keyword>
<evidence type="ECO:0000256" key="12">
    <source>
        <dbReference type="ARBA" id="ARBA00022714"/>
    </source>
</evidence>
<evidence type="ECO:0000256" key="23">
    <source>
        <dbReference type="ARBA" id="ARBA00023201"/>
    </source>
</evidence>
<dbReference type="InterPro" id="IPR017927">
    <property type="entry name" value="FAD-bd_FR_type"/>
</dbReference>
<dbReference type="KEGG" id="mko:MKLM6_2616"/>
<comment type="subcellular location">
    <subcellularLocation>
        <location evidence="3">Cell inner membrane</location>
    </subcellularLocation>
    <subcellularLocation>
        <location evidence="27">Cell membrane</location>
        <topology evidence="27">Single-pass membrane protein</topology>
    </subcellularLocation>
</comment>
<feature type="binding site" evidence="27">
    <location>
        <position position="68"/>
    </location>
    <ligand>
        <name>[2Fe-2S] cluster</name>
        <dbReference type="ChEBI" id="CHEBI:190135"/>
    </ligand>
</feature>
<evidence type="ECO:0000256" key="6">
    <source>
        <dbReference type="ARBA" id="ARBA00013099"/>
    </source>
</evidence>
<comment type="catalytic activity">
    <reaction evidence="26 27">
        <text>a ubiquinone + n Na(+)(in) + NADH + H(+) = a ubiquinol + n Na(+)(out) + NAD(+)</text>
        <dbReference type="Rhea" id="RHEA:47748"/>
        <dbReference type="Rhea" id="RHEA-COMP:9565"/>
        <dbReference type="Rhea" id="RHEA-COMP:9566"/>
        <dbReference type="ChEBI" id="CHEBI:15378"/>
        <dbReference type="ChEBI" id="CHEBI:16389"/>
        <dbReference type="ChEBI" id="CHEBI:17976"/>
        <dbReference type="ChEBI" id="CHEBI:29101"/>
        <dbReference type="ChEBI" id="CHEBI:57540"/>
        <dbReference type="ChEBI" id="CHEBI:57945"/>
        <dbReference type="EC" id="7.2.1.1"/>
    </reaction>
</comment>
<dbReference type="InterPro" id="IPR008333">
    <property type="entry name" value="Cbr1-like_FAD-bd_dom"/>
</dbReference>
<dbReference type="SUPFAM" id="SSF52343">
    <property type="entry name" value="Ferredoxin reductase-like, C-terminal NADP-linked domain"/>
    <property type="match status" value="1"/>
</dbReference>
<dbReference type="Pfam" id="PF00175">
    <property type="entry name" value="NAD_binding_1"/>
    <property type="match status" value="1"/>
</dbReference>
<evidence type="ECO:0000313" key="29">
    <source>
        <dbReference type="Proteomes" id="UP000077857"/>
    </source>
</evidence>
<evidence type="ECO:0000256" key="20">
    <source>
        <dbReference type="ARBA" id="ARBA00023065"/>
    </source>
</evidence>
<dbReference type="InterPro" id="IPR012675">
    <property type="entry name" value="Beta-grasp_dom_sf"/>
</dbReference>
<evidence type="ECO:0000256" key="10">
    <source>
        <dbReference type="ARBA" id="ARBA00022519"/>
    </source>
</evidence>
<evidence type="ECO:0000256" key="4">
    <source>
        <dbReference type="ARBA" id="ARBA00005570"/>
    </source>
</evidence>
<evidence type="ECO:0000256" key="27">
    <source>
        <dbReference type="HAMAP-Rule" id="MF_00430"/>
    </source>
</evidence>
<keyword evidence="12 27" id="KW-0001">2Fe-2S</keyword>
<keyword evidence="20 27" id="KW-0406">Ion transport</keyword>
<dbReference type="InterPro" id="IPR001709">
    <property type="entry name" value="Flavoprot_Pyr_Nucl_cyt_Rdtase"/>
</dbReference>
<dbReference type="Pfam" id="PF00970">
    <property type="entry name" value="FAD_binding_6"/>
    <property type="match status" value="1"/>
</dbReference>
<evidence type="ECO:0000256" key="13">
    <source>
        <dbReference type="ARBA" id="ARBA00022723"/>
    </source>
</evidence>
<dbReference type="GO" id="GO:0006814">
    <property type="term" value="P:sodium ion transport"/>
    <property type="evidence" value="ECO:0007669"/>
    <property type="project" value="UniProtKB-UniRule"/>
</dbReference>
<comment type="subunit">
    <text evidence="5 27">Composed of six subunits; NqrA, NqrB, NqrC, NqrD, NqrE and NqrF.</text>
</comment>
<evidence type="ECO:0000256" key="1">
    <source>
        <dbReference type="ARBA" id="ARBA00001974"/>
    </source>
</evidence>
<keyword evidence="15 27" id="KW-1278">Translocase</keyword>
<evidence type="ECO:0000256" key="3">
    <source>
        <dbReference type="ARBA" id="ARBA00004533"/>
    </source>
</evidence>
<dbReference type="PIRSF" id="PIRSF000044">
    <property type="entry name" value="Cis_Diol_DH_RD"/>
    <property type="match status" value="1"/>
</dbReference>
<evidence type="ECO:0000256" key="11">
    <source>
        <dbReference type="ARBA" id="ARBA00022630"/>
    </source>
</evidence>
<keyword evidence="11 27" id="KW-0285">Flavoprotein</keyword>
<evidence type="ECO:0000256" key="26">
    <source>
        <dbReference type="ARBA" id="ARBA00048891"/>
    </source>
</evidence>
<dbReference type="Gene3D" id="3.10.20.30">
    <property type="match status" value="1"/>
</dbReference>
<keyword evidence="21 27" id="KW-0830">Ubiquinone</keyword>
<dbReference type="GO" id="GO:0016655">
    <property type="term" value="F:oxidoreductase activity, acting on NAD(P)H, quinone or similar compound as acceptor"/>
    <property type="evidence" value="ECO:0007669"/>
    <property type="project" value="InterPro"/>
</dbReference>
<evidence type="ECO:0000256" key="9">
    <source>
        <dbReference type="ARBA" id="ARBA00022475"/>
    </source>
</evidence>
<evidence type="ECO:0000256" key="24">
    <source>
        <dbReference type="ARBA" id="ARBA00030032"/>
    </source>
</evidence>